<evidence type="ECO:0000313" key="2">
    <source>
        <dbReference type="EMBL" id="KAK6504303.1"/>
    </source>
</evidence>
<sequence length="282" mass="32281">MAQPGNQPQQQSSTPTTDPAAPASSSSSSRPATAQNGASAQNILNIYDLPEITNLDTFEYYVDKTCSELITARIYVETQDLDRLTGTLAIREMNQLAQDIEQICRTLDADENLSYDHHPDVHLAMDKMKQFRPYFLVQQERRQTTVWWEESYDNFSGGLNIQLALQQMVEKGTAYRICDTEEVIDKDNYLEYQARLTKIRERTRDSQQDVYARLGYLNSEKRVSARLLLACRRFKTAQRNRSSSVPVCRCRGKDWERAFWKIFGFPAMNVSPGGGPRGFIPL</sequence>
<name>A0AAN8MZW7_9PEZI</name>
<feature type="region of interest" description="Disordered" evidence="1">
    <location>
        <begin position="1"/>
        <end position="37"/>
    </location>
</feature>
<organism evidence="2 3">
    <name type="scientific">Arthrobotrys conoides</name>
    <dbReference type="NCBI Taxonomy" id="74498"/>
    <lineage>
        <taxon>Eukaryota</taxon>
        <taxon>Fungi</taxon>
        <taxon>Dikarya</taxon>
        <taxon>Ascomycota</taxon>
        <taxon>Pezizomycotina</taxon>
        <taxon>Orbiliomycetes</taxon>
        <taxon>Orbiliales</taxon>
        <taxon>Orbiliaceae</taxon>
        <taxon>Arthrobotrys</taxon>
    </lineage>
</organism>
<evidence type="ECO:0000256" key="1">
    <source>
        <dbReference type="SAM" id="MobiDB-lite"/>
    </source>
</evidence>
<accession>A0AAN8MZW7</accession>
<protein>
    <submittedName>
        <fullName evidence="2">Uncharacterized protein</fullName>
    </submittedName>
</protein>
<feature type="compositionally biased region" description="Low complexity" evidence="1">
    <location>
        <begin position="7"/>
        <end position="34"/>
    </location>
</feature>
<dbReference type="EMBL" id="JAVHJM010000010">
    <property type="protein sequence ID" value="KAK6504303.1"/>
    <property type="molecule type" value="Genomic_DNA"/>
</dbReference>
<dbReference type="Proteomes" id="UP001307849">
    <property type="component" value="Unassembled WGS sequence"/>
</dbReference>
<dbReference type="AlphaFoldDB" id="A0AAN8MZW7"/>
<comment type="caution">
    <text evidence="2">The sequence shown here is derived from an EMBL/GenBank/DDBJ whole genome shotgun (WGS) entry which is preliminary data.</text>
</comment>
<reference evidence="2 3" key="1">
    <citation type="submission" date="2019-10" db="EMBL/GenBank/DDBJ databases">
        <authorList>
            <person name="Palmer J.M."/>
        </authorList>
    </citation>
    <scope>NUCLEOTIDE SEQUENCE [LARGE SCALE GENOMIC DNA]</scope>
    <source>
        <strain evidence="2 3">TWF506</strain>
    </source>
</reference>
<keyword evidence="3" id="KW-1185">Reference proteome</keyword>
<gene>
    <name evidence="2" type="ORF">TWF506_002507</name>
</gene>
<evidence type="ECO:0000313" key="3">
    <source>
        <dbReference type="Proteomes" id="UP001307849"/>
    </source>
</evidence>
<proteinExistence type="predicted"/>